<feature type="transmembrane region" description="Helical" evidence="1">
    <location>
        <begin position="83"/>
        <end position="102"/>
    </location>
</feature>
<dbReference type="HOGENOM" id="CLU_133751_0_0_5"/>
<gene>
    <name evidence="2" type="ordered locus">SL003B_3393</name>
</gene>
<dbReference type="AlphaFoldDB" id="F2IZ92"/>
<dbReference type="OrthoDB" id="9799456at2"/>
<organism evidence="2 3">
    <name type="scientific">Polymorphum gilvum (strain LMG 25793 / CGMCC 1.9160 / SL003B-26A1)</name>
    <dbReference type="NCBI Taxonomy" id="991905"/>
    <lineage>
        <taxon>Bacteria</taxon>
        <taxon>Pseudomonadati</taxon>
        <taxon>Pseudomonadota</taxon>
        <taxon>Alphaproteobacteria</taxon>
        <taxon>Rhodobacterales</taxon>
        <taxon>Paracoccaceae</taxon>
        <taxon>Polymorphum</taxon>
    </lineage>
</organism>
<dbReference type="EMBL" id="CP002568">
    <property type="protein sequence ID" value="ADZ71815.1"/>
    <property type="molecule type" value="Genomic_DNA"/>
</dbReference>
<accession>F2IZ92</accession>
<proteinExistence type="predicted"/>
<dbReference type="STRING" id="991905.SL003B_3393"/>
<evidence type="ECO:0000313" key="2">
    <source>
        <dbReference type="EMBL" id="ADZ71815.1"/>
    </source>
</evidence>
<dbReference type="InterPro" id="IPR009325">
    <property type="entry name" value="DUF983"/>
</dbReference>
<keyword evidence="1" id="KW-0812">Transmembrane</keyword>
<feature type="transmembrane region" description="Helical" evidence="1">
    <location>
        <begin position="57"/>
        <end position="77"/>
    </location>
</feature>
<evidence type="ECO:0000256" key="1">
    <source>
        <dbReference type="SAM" id="Phobius"/>
    </source>
</evidence>
<dbReference type="Proteomes" id="UP000008130">
    <property type="component" value="Chromosome"/>
</dbReference>
<dbReference type="Pfam" id="PF06170">
    <property type="entry name" value="DUF983"/>
    <property type="match status" value="1"/>
</dbReference>
<protein>
    <submittedName>
        <fullName evidence="2">Cytochrome c oxidase, subunit III</fullName>
    </submittedName>
</protein>
<keyword evidence="1" id="KW-1133">Transmembrane helix</keyword>
<name>F2IZ92_POLGS</name>
<dbReference type="KEGG" id="pgv:SL003B_3393"/>
<keyword evidence="1" id="KW-0472">Membrane</keyword>
<dbReference type="PATRIC" id="fig|991905.3.peg.3498"/>
<sequence>MTDKALYPPQNPVKAGLAGRCPRCGEGRLFTGFLKTAPRCTNCGLDLEFADSGDGPAVFVIMLVGFVIVGLVLAVELAYQPPIWVHLVVWLPLTAILALAILRPLKGLMIALQYRHNAQEGRLDDGA</sequence>
<keyword evidence="3" id="KW-1185">Reference proteome</keyword>
<reference evidence="2 3" key="1">
    <citation type="journal article" date="2011" name="J. Bacteriol.">
        <title>Complete genome sequence of Polymorphum gilvum SL003B-26A1T, a crude oil-degrading bacterium from oil-polluted saline soil.</title>
        <authorList>
            <person name="Li S.G."/>
            <person name="Tang Y.Q."/>
            <person name="Nie Y."/>
            <person name="Cai M."/>
            <person name="Wu X.L."/>
        </authorList>
    </citation>
    <scope>NUCLEOTIDE SEQUENCE [LARGE SCALE GENOMIC DNA]</scope>
    <source>
        <strain evidence="3">LMG 25793 / CGMCC 1.9160 / SL003B-26A1</strain>
    </source>
</reference>
<dbReference type="RefSeq" id="WP_013654124.1">
    <property type="nucleotide sequence ID" value="NC_015259.1"/>
</dbReference>
<dbReference type="eggNOG" id="COG5349">
    <property type="taxonomic scope" value="Bacteria"/>
</dbReference>
<evidence type="ECO:0000313" key="3">
    <source>
        <dbReference type="Proteomes" id="UP000008130"/>
    </source>
</evidence>